<feature type="compositionally biased region" description="Basic residues" evidence="1">
    <location>
        <begin position="274"/>
        <end position="286"/>
    </location>
</feature>
<comment type="caution">
    <text evidence="2">The sequence shown here is derived from an EMBL/GenBank/DDBJ whole genome shotgun (WGS) entry which is preliminary data.</text>
</comment>
<evidence type="ECO:0000313" key="2">
    <source>
        <dbReference type="EMBL" id="KAK4748683.1"/>
    </source>
</evidence>
<evidence type="ECO:0000256" key="1">
    <source>
        <dbReference type="SAM" id="MobiDB-lite"/>
    </source>
</evidence>
<feature type="region of interest" description="Disordered" evidence="1">
    <location>
        <begin position="341"/>
        <end position="389"/>
    </location>
</feature>
<feature type="compositionally biased region" description="Polar residues" evidence="1">
    <location>
        <begin position="128"/>
        <end position="139"/>
    </location>
</feature>
<keyword evidence="3" id="KW-1185">Reference proteome</keyword>
<dbReference type="Proteomes" id="UP001345219">
    <property type="component" value="Chromosome 12"/>
</dbReference>
<evidence type="ECO:0000313" key="3">
    <source>
        <dbReference type="Proteomes" id="UP001345219"/>
    </source>
</evidence>
<dbReference type="EMBL" id="JAXIOK010000019">
    <property type="protein sequence ID" value="KAK4748683.1"/>
    <property type="molecule type" value="Genomic_DNA"/>
</dbReference>
<feature type="compositionally biased region" description="Polar residues" evidence="1">
    <location>
        <begin position="208"/>
        <end position="228"/>
    </location>
</feature>
<feature type="region of interest" description="Disordered" evidence="1">
    <location>
        <begin position="208"/>
        <end position="306"/>
    </location>
</feature>
<feature type="region of interest" description="Disordered" evidence="1">
    <location>
        <begin position="128"/>
        <end position="161"/>
    </location>
</feature>
<name>A0AAN7GWX2_9MYRT</name>
<reference evidence="2 3" key="1">
    <citation type="journal article" date="2023" name="Hortic Res">
        <title>Pangenome of water caltrop reveals structural variations and asymmetric subgenome divergence after allopolyploidization.</title>
        <authorList>
            <person name="Zhang X."/>
            <person name="Chen Y."/>
            <person name="Wang L."/>
            <person name="Yuan Y."/>
            <person name="Fang M."/>
            <person name="Shi L."/>
            <person name="Lu R."/>
            <person name="Comes H.P."/>
            <person name="Ma Y."/>
            <person name="Chen Y."/>
            <person name="Huang G."/>
            <person name="Zhou Y."/>
            <person name="Zheng Z."/>
            <person name="Qiu Y."/>
        </authorList>
    </citation>
    <scope>NUCLEOTIDE SEQUENCE [LARGE SCALE GENOMIC DNA]</scope>
    <source>
        <tissue evidence="2">Roots</tissue>
    </source>
</reference>
<gene>
    <name evidence="2" type="ORF">SAY87_015269</name>
</gene>
<feature type="compositionally biased region" description="Polar residues" evidence="1">
    <location>
        <begin position="341"/>
        <end position="363"/>
    </location>
</feature>
<feature type="compositionally biased region" description="Low complexity" evidence="1">
    <location>
        <begin position="371"/>
        <end position="389"/>
    </location>
</feature>
<sequence>MGVPHSPRIGGSESMTLKQALRDLCLSKASEVAAMRRLSKSSASLVNSEAGRIKNLYDAKVVETISASSVHQAKGSVLEISLVPEGSGSSSPAEMSRRIDISTASSSHSSQVSDKSLNCGNQACVVQKDSNMPSSSSFMDKTRDLPVPKKKPSTQRAYSPRSLAVQLHREMETIRAQDIAAVSTLEQVTVKTLKEELLQPQYDVPQSTSLSFLNDSESNTEAHSNNCPAKNGGNKASASKPGRRIRLHNLHSSSSSVSGMRVGKSARTTARIVKPVRNKSSIKKKAKQDADSAAALSNTESRQSNPKVNQLICKRCQCYLESENENVESSQVLTSFQLPKQISEKSQPNNSRTAALTAKNNSGSKDKGEFSQSSKSSIGEYSSSTTSISDESNISSITIYHNCGS</sequence>
<proteinExistence type="predicted"/>
<protein>
    <submittedName>
        <fullName evidence="2">Uncharacterized protein</fullName>
    </submittedName>
</protein>
<accession>A0AAN7GWX2</accession>
<organism evidence="2 3">
    <name type="scientific">Trapa incisa</name>
    <dbReference type="NCBI Taxonomy" id="236973"/>
    <lineage>
        <taxon>Eukaryota</taxon>
        <taxon>Viridiplantae</taxon>
        <taxon>Streptophyta</taxon>
        <taxon>Embryophyta</taxon>
        <taxon>Tracheophyta</taxon>
        <taxon>Spermatophyta</taxon>
        <taxon>Magnoliopsida</taxon>
        <taxon>eudicotyledons</taxon>
        <taxon>Gunneridae</taxon>
        <taxon>Pentapetalae</taxon>
        <taxon>rosids</taxon>
        <taxon>malvids</taxon>
        <taxon>Myrtales</taxon>
        <taxon>Lythraceae</taxon>
        <taxon>Trapa</taxon>
    </lineage>
</organism>
<dbReference type="AlphaFoldDB" id="A0AAN7GWX2"/>